<dbReference type="GO" id="GO:0052717">
    <property type="term" value="F:tRNA-specific adenosine-34 deaminase activity"/>
    <property type="evidence" value="ECO:0007669"/>
    <property type="project" value="UniProtKB-EC"/>
</dbReference>
<dbReference type="InterPro" id="IPR002125">
    <property type="entry name" value="CMP_dCMP_dom"/>
</dbReference>
<proteinExistence type="inferred from homology"/>
<keyword evidence="5" id="KW-0479">Metal-binding</keyword>
<feature type="compositionally biased region" description="Basic and acidic residues" evidence="9">
    <location>
        <begin position="1061"/>
        <end position="1073"/>
    </location>
</feature>
<keyword evidence="12" id="KW-1185">Reference proteome</keyword>
<feature type="compositionally biased region" description="Low complexity" evidence="9">
    <location>
        <begin position="311"/>
        <end position="321"/>
    </location>
</feature>
<reference evidence="11 12" key="1">
    <citation type="submission" date="2019-12" db="EMBL/GenBank/DDBJ databases">
        <authorList>
            <person name="Alioto T."/>
            <person name="Alioto T."/>
            <person name="Gomez Garrido J."/>
        </authorList>
    </citation>
    <scope>NUCLEOTIDE SEQUENCE [LARGE SCALE GENOMIC DNA]</scope>
</reference>
<feature type="compositionally biased region" description="Basic and acidic residues" evidence="9">
    <location>
        <begin position="933"/>
        <end position="942"/>
    </location>
</feature>
<comment type="catalytic activity">
    <reaction evidence="8">
        <text>adenosine(34) in tRNA + H2O + H(+) = inosine(34) in tRNA + NH4(+)</text>
        <dbReference type="Rhea" id="RHEA:43168"/>
        <dbReference type="Rhea" id="RHEA-COMP:10373"/>
        <dbReference type="Rhea" id="RHEA-COMP:10374"/>
        <dbReference type="ChEBI" id="CHEBI:15377"/>
        <dbReference type="ChEBI" id="CHEBI:15378"/>
        <dbReference type="ChEBI" id="CHEBI:28938"/>
        <dbReference type="ChEBI" id="CHEBI:74411"/>
        <dbReference type="ChEBI" id="CHEBI:82852"/>
        <dbReference type="EC" id="3.5.4.33"/>
    </reaction>
</comment>
<sequence>MDNSFVTSTVSLRTRWPLSLSFSDYIYYSNERFGRYPYSYSSHLLSRKCCTCLSNSVYKVPISPSCNCNLYWLRQSTLIQRLTHKKMIFGGFDSCYDTPVPVCDVDRSCYCNKVCHIRDRSAGGRRGGLRKCMVSDEGSKRCSFGGDEAEVLLSLLTEELGEECSDVRQENRRLIKMTVMEKKGNAETINRCKSKMKRVDFGVPKSESKFECESVVFRSREEDKSRREEMIRSKKDREDLQRKENLKAWKKEEEREVFLRKESGNARENEEKRETLLRKEIWKVRTRAREEERDDLLRREEHRERMRRDGSSCSSYDSLSSTGKYNSDTEIEGTGEGLGVELSNMYEKDSKRNDKIVSDEVGKEDYGVGMRKKHTKIGSYAGSSGAESDFRKKSEKKLTDVFIEETESRKEALQKDSSLLEVNESGYGKTSGSYKSYDDRKVKSTSGIKFDKERRQHQRQRGNEVIGQPETRIKYKQFTEMPESPNDEVVISYGSRKPNSGREEKSANVTSLSSEAKREHRTMVGLGTREDEYSRNTHKVSEALKVQEIDAKKASISQRLSETRMKKEEGCSTDVITSNDDAEMKQQSDQATMLKDKRRKSQQLTKKGSSSISTMQSDSRIIKQEENVNLMYGSFTESKDQHFQTHAENFGRTDVRIGAQQMTNEIFTHSGGLIGAKDGNKTRSETLMTPPSSQLAARDESHIESMSGLMFEEVPDGSLVSGSTALHKHVLGRSPSLHHEKYGGTKNDKANEQPSMFISNEDEIGSAEQLQKSSAHYVSEFAEKARHEISTSEIQEEKKTYESEFVREEEQSDRKSSSQYVSLESESEEHHSRHPSSGSKTKGPSDETWEVDEPSVQDHSKTGVQDDASKPENAIVKRAGRSLWNIIGDIVRLKWSTRSESHSTGGKSGGVSPNQSTSSNAWFSGHEAEEDGVSGRKEKMLTEEPASIHQKQKKTSTRSKEDSSSTLTVEAYAKPVGVDTLYSSTALESRSASMTISFPSIEETSKSNFEGSSSGAPVSESLIPLPAMRLRRSPIVKEIAEAAEAGSSCSDTSRQPVSTDLMEKSRPEVDEKLKQRKLQRKDQISKDRFDEWEEAYRVEAEQRKIDEMFMREALLEAKKAADNWEVPVGAVLVQGGKIIARGCNLVEELRDSTAHAEMICIRDASNVLRTWRLSETTLYVTLEPCPMCAGAILQARIDTVVWGAPNKLLGADGSWIRLLPSGDGGNGLEQMDKPAAPVHPFHPKITIRRGVLASECADAMQRFFQLRRREKEKKSEPPTPPSCLPISHRPTKFLTKMHDAFNIMFCL</sequence>
<name>A0A8S0T483_OLEEU</name>
<evidence type="ECO:0000313" key="12">
    <source>
        <dbReference type="Proteomes" id="UP000594638"/>
    </source>
</evidence>
<dbReference type="Gene3D" id="3.40.140.10">
    <property type="entry name" value="Cytidine Deaminase, domain 2"/>
    <property type="match status" value="1"/>
</dbReference>
<feature type="domain" description="CMP/dCMP-type deaminase" evidence="10">
    <location>
        <begin position="1104"/>
        <end position="1226"/>
    </location>
</feature>
<evidence type="ECO:0000256" key="7">
    <source>
        <dbReference type="ARBA" id="ARBA00022833"/>
    </source>
</evidence>
<dbReference type="GO" id="GO:0002100">
    <property type="term" value="P:tRNA wobble adenosine to inosine editing"/>
    <property type="evidence" value="ECO:0007669"/>
    <property type="project" value="InterPro"/>
</dbReference>
<evidence type="ECO:0000256" key="4">
    <source>
        <dbReference type="ARBA" id="ARBA00022694"/>
    </source>
</evidence>
<evidence type="ECO:0000259" key="10">
    <source>
        <dbReference type="PROSITE" id="PS51747"/>
    </source>
</evidence>
<evidence type="ECO:0000313" key="11">
    <source>
        <dbReference type="EMBL" id="CAA2999210.1"/>
    </source>
</evidence>
<dbReference type="PANTHER" id="PTHR11079">
    <property type="entry name" value="CYTOSINE DEAMINASE FAMILY MEMBER"/>
    <property type="match status" value="1"/>
</dbReference>
<dbReference type="SUPFAM" id="SSF53927">
    <property type="entry name" value="Cytidine deaminase-like"/>
    <property type="match status" value="1"/>
</dbReference>
<evidence type="ECO:0000256" key="6">
    <source>
        <dbReference type="ARBA" id="ARBA00022801"/>
    </source>
</evidence>
<dbReference type="InterPro" id="IPR028883">
    <property type="entry name" value="tRNA_aden_deaminase"/>
</dbReference>
<feature type="region of interest" description="Disordered" evidence="9">
    <location>
        <begin position="732"/>
        <end position="753"/>
    </location>
</feature>
<feature type="compositionally biased region" description="Polar residues" evidence="9">
    <location>
        <begin position="602"/>
        <end position="619"/>
    </location>
</feature>
<feature type="region of interest" description="Disordered" evidence="9">
    <location>
        <begin position="582"/>
        <end position="621"/>
    </location>
</feature>
<evidence type="ECO:0000256" key="3">
    <source>
        <dbReference type="ARBA" id="ARBA00012740"/>
    </source>
</evidence>
<feature type="region of interest" description="Disordered" evidence="9">
    <location>
        <begin position="785"/>
        <end position="873"/>
    </location>
</feature>
<dbReference type="EC" id="3.5.4.33" evidence="3"/>
<evidence type="ECO:0000256" key="1">
    <source>
        <dbReference type="ARBA" id="ARBA00001947"/>
    </source>
</evidence>
<keyword evidence="4" id="KW-0819">tRNA processing</keyword>
<feature type="compositionally biased region" description="Basic and acidic residues" evidence="9">
    <location>
        <begin position="785"/>
        <end position="816"/>
    </location>
</feature>
<dbReference type="OrthoDB" id="408702at2759"/>
<evidence type="ECO:0000256" key="2">
    <source>
        <dbReference type="ARBA" id="ARBA00011738"/>
    </source>
</evidence>
<accession>A0A8S0T483</accession>
<comment type="subunit">
    <text evidence="2">Homodimer.</text>
</comment>
<dbReference type="EMBL" id="CACTIH010005621">
    <property type="protein sequence ID" value="CAA2999210.1"/>
    <property type="molecule type" value="Genomic_DNA"/>
</dbReference>
<dbReference type="Gramene" id="OE9A082732T3">
    <property type="protein sequence ID" value="OE9A082732C3"/>
    <property type="gene ID" value="OE9A082732"/>
</dbReference>
<feature type="region of interest" description="Disordered" evidence="9">
    <location>
        <begin position="406"/>
        <end position="537"/>
    </location>
</feature>
<keyword evidence="7" id="KW-0862">Zinc</keyword>
<evidence type="ECO:0000256" key="5">
    <source>
        <dbReference type="ARBA" id="ARBA00022723"/>
    </source>
</evidence>
<dbReference type="FunFam" id="3.40.140.10:FF:000005">
    <property type="entry name" value="tRNA-specific adenosine deaminase"/>
    <property type="match status" value="1"/>
</dbReference>
<evidence type="ECO:0000256" key="9">
    <source>
        <dbReference type="SAM" id="MobiDB-lite"/>
    </source>
</evidence>
<feature type="region of interest" description="Disordered" evidence="9">
    <location>
        <begin position="897"/>
        <end position="967"/>
    </location>
</feature>
<dbReference type="HAMAP" id="MF_00972">
    <property type="entry name" value="tRNA_aden_deaminase"/>
    <property type="match status" value="1"/>
</dbReference>
<feature type="compositionally biased region" description="Basic and acidic residues" evidence="9">
    <location>
        <begin position="515"/>
        <end position="537"/>
    </location>
</feature>
<dbReference type="InterPro" id="IPR016193">
    <property type="entry name" value="Cytidine_deaminase-like"/>
</dbReference>
<dbReference type="GO" id="GO:0009507">
    <property type="term" value="C:chloroplast"/>
    <property type="evidence" value="ECO:0007669"/>
    <property type="project" value="TreeGrafter"/>
</dbReference>
<organism evidence="11 12">
    <name type="scientific">Olea europaea subsp. europaea</name>
    <dbReference type="NCBI Taxonomy" id="158383"/>
    <lineage>
        <taxon>Eukaryota</taxon>
        <taxon>Viridiplantae</taxon>
        <taxon>Streptophyta</taxon>
        <taxon>Embryophyta</taxon>
        <taxon>Tracheophyta</taxon>
        <taxon>Spermatophyta</taxon>
        <taxon>Magnoliopsida</taxon>
        <taxon>eudicotyledons</taxon>
        <taxon>Gunneridae</taxon>
        <taxon>Pentapetalae</taxon>
        <taxon>asterids</taxon>
        <taxon>lamiids</taxon>
        <taxon>Lamiales</taxon>
        <taxon>Oleaceae</taxon>
        <taxon>Oleeae</taxon>
        <taxon>Olea</taxon>
    </lineage>
</organism>
<feature type="compositionally biased region" description="Polar residues" evidence="9">
    <location>
        <begin position="897"/>
        <end position="922"/>
    </location>
</feature>
<feature type="region of interest" description="Disordered" evidence="9">
    <location>
        <begin position="302"/>
        <end position="334"/>
    </location>
</feature>
<feature type="compositionally biased region" description="Polar residues" evidence="9">
    <location>
        <begin position="582"/>
        <end position="591"/>
    </location>
</feature>
<keyword evidence="6" id="KW-0378">Hydrolase</keyword>
<feature type="compositionally biased region" description="Polar residues" evidence="9">
    <location>
        <begin position="1047"/>
        <end position="1058"/>
    </location>
</feature>
<dbReference type="Gramene" id="OE9A082732T1">
    <property type="protein sequence ID" value="OE9A082732C1"/>
    <property type="gene ID" value="OE9A082732"/>
</dbReference>
<evidence type="ECO:0000256" key="8">
    <source>
        <dbReference type="ARBA" id="ARBA00048045"/>
    </source>
</evidence>
<dbReference type="PANTHER" id="PTHR11079:SF179">
    <property type="entry name" value="TRNA(ADENINE(34)) DEAMINASE, CHLOROPLASTIC"/>
    <property type="match status" value="1"/>
</dbReference>
<dbReference type="PROSITE" id="PS51747">
    <property type="entry name" value="CYT_DCMP_DEAMINASES_2"/>
    <property type="match status" value="1"/>
</dbReference>
<protein>
    <recommendedName>
        <fullName evidence="3">tRNA(adenine(34)) deaminase</fullName>
        <ecNumber evidence="3">3.5.4.33</ecNumber>
    </recommendedName>
</protein>
<gene>
    <name evidence="11" type="ORF">OLEA9_A082732</name>
</gene>
<dbReference type="EMBL" id="CACTIH010005621">
    <property type="protein sequence ID" value="CAA2999212.1"/>
    <property type="molecule type" value="Genomic_DNA"/>
</dbReference>
<feature type="compositionally biased region" description="Basic and acidic residues" evidence="9">
    <location>
        <begin position="737"/>
        <end position="751"/>
    </location>
</feature>
<dbReference type="Pfam" id="PF00383">
    <property type="entry name" value="dCMP_cyt_deam_1"/>
    <property type="match status" value="1"/>
</dbReference>
<dbReference type="CDD" id="cd01285">
    <property type="entry name" value="nucleoside_deaminase"/>
    <property type="match status" value="1"/>
</dbReference>
<feature type="region of interest" description="Disordered" evidence="9">
    <location>
        <begin position="1043"/>
        <end position="1077"/>
    </location>
</feature>
<dbReference type="Proteomes" id="UP000594638">
    <property type="component" value="Unassembled WGS sequence"/>
</dbReference>
<comment type="caution">
    <text evidence="11">The sequence shown here is derived from an EMBL/GenBank/DDBJ whole genome shotgun (WGS) entry which is preliminary data.</text>
</comment>
<comment type="cofactor">
    <cofactor evidence="1">
        <name>Zn(2+)</name>
        <dbReference type="ChEBI" id="CHEBI:29105"/>
    </cofactor>
</comment>
<dbReference type="GO" id="GO:0046872">
    <property type="term" value="F:metal ion binding"/>
    <property type="evidence" value="ECO:0007669"/>
    <property type="project" value="UniProtKB-KW"/>
</dbReference>
<feature type="compositionally biased region" description="Low complexity" evidence="9">
    <location>
        <begin position="425"/>
        <end position="435"/>
    </location>
</feature>